<evidence type="ECO:0000256" key="1">
    <source>
        <dbReference type="ARBA" id="ARBA00011040"/>
    </source>
</evidence>
<keyword evidence="4" id="KW-1185">Reference proteome</keyword>
<dbReference type="HOGENOM" id="CLU_040761_4_0_2"/>
<dbReference type="Pfam" id="PF02374">
    <property type="entry name" value="ArsA_ATPase"/>
    <property type="match status" value="1"/>
</dbReference>
<dbReference type="GeneID" id="11263121"/>
<dbReference type="Gene3D" id="3.40.50.300">
    <property type="entry name" value="P-loop containing nucleotide triphosphate hydrolases"/>
    <property type="match status" value="1"/>
</dbReference>
<dbReference type="STRING" id="768679.TTX_0113"/>
<dbReference type="AlphaFoldDB" id="G4RMF8"/>
<dbReference type="eggNOG" id="arCOG02849">
    <property type="taxonomic scope" value="Archaea"/>
</dbReference>
<gene>
    <name evidence="3" type="primary">arsA2</name>
    <name evidence="3" type="ordered locus">TTX_0113</name>
</gene>
<proteinExistence type="inferred from homology"/>
<evidence type="ECO:0000313" key="4">
    <source>
        <dbReference type="Proteomes" id="UP000002654"/>
    </source>
</evidence>
<dbReference type="GO" id="GO:0016887">
    <property type="term" value="F:ATP hydrolysis activity"/>
    <property type="evidence" value="ECO:0007669"/>
    <property type="project" value="InterPro"/>
</dbReference>
<feature type="domain" description="ArsA/GET3 Anion-transporting ATPase-like" evidence="2">
    <location>
        <begin position="9"/>
        <end position="324"/>
    </location>
</feature>
<sequence>MRALLNSNTKFFFFGGKGGVGKTVVSAAVALYFADRGEKTLLASFNPVHSLSSLFQQDLSGGDIKKVVGLENLYAVEVEIDDIITKYKERVSTLLRELFKWAELPVDTKPLVDIATTNPSFHEAAAFDKMMDVVLNQGQNFSRIIFDMAAVANAVRLIGLSKLYGLWLQRTIKMRQEALSLRYQLAFRKEKVMEEIKKDPVLNDLINLQERYIKVREVLKDPNMTRFIFVTIPTMLSISVVKRFIDMVRAYEIPIGGVVVNMVIPREEAERDQTGFLKSKSEEQAKNLELIDRYFGDLVLSRVKLFPEDIVGIERLRQFVNELIK</sequence>
<dbReference type="PANTHER" id="PTHR10803">
    <property type="entry name" value="ARSENICAL PUMP-DRIVING ATPASE ARSENITE-TRANSLOCATING ATPASE"/>
    <property type="match status" value="1"/>
</dbReference>
<accession>G4RMF8</accession>
<dbReference type="InterPro" id="IPR016300">
    <property type="entry name" value="ATPase_ArsA/GET3"/>
</dbReference>
<reference evidence="3 4" key="1">
    <citation type="journal article" date="2011" name="PLoS ONE">
        <title>The complete genome sequence of Thermoproteus tenax: a physiologically versatile member of the Crenarchaeota.</title>
        <authorList>
            <person name="Siebers B."/>
            <person name="Zaparty M."/>
            <person name="Raddatz G."/>
            <person name="Tjaden B."/>
            <person name="Albers S.V."/>
            <person name="Bell S.D."/>
            <person name="Blombach F."/>
            <person name="Kletzin A."/>
            <person name="Kyrpides N."/>
            <person name="Lanz C."/>
            <person name="Plagens A."/>
            <person name="Rampp M."/>
            <person name="Rosinus A."/>
            <person name="von Jan M."/>
            <person name="Makarova K.S."/>
            <person name="Klenk H.P."/>
            <person name="Schuster S.C."/>
            <person name="Hensel R."/>
        </authorList>
    </citation>
    <scope>NUCLEOTIDE SEQUENCE [LARGE SCALE GENOMIC DNA]</scope>
    <source>
        <strain evidence="4">ATCC 35583 / DSM 2078 / JCM 9277 / NBRC 100435 / Kra 1</strain>
    </source>
</reference>
<dbReference type="SUPFAM" id="SSF52540">
    <property type="entry name" value="P-loop containing nucleoside triphosphate hydrolases"/>
    <property type="match status" value="1"/>
</dbReference>
<protein>
    <submittedName>
        <fullName evidence="3">Anion (Arsenite)-transporting ATPase</fullName>
        <ecNumber evidence="3">3.6.3.16</ecNumber>
    </submittedName>
</protein>
<name>G4RMF8_THETK</name>
<dbReference type="CDD" id="cd02035">
    <property type="entry name" value="ArsA"/>
    <property type="match status" value="1"/>
</dbReference>
<dbReference type="PaxDb" id="768679-TTX_0113"/>
<keyword evidence="3" id="KW-0378">Hydrolase</keyword>
<dbReference type="NCBIfam" id="TIGR00345">
    <property type="entry name" value="GET3_arsA_TRC40"/>
    <property type="match status" value="1"/>
</dbReference>
<dbReference type="GO" id="GO:0005524">
    <property type="term" value="F:ATP binding"/>
    <property type="evidence" value="ECO:0007669"/>
    <property type="project" value="InterPro"/>
</dbReference>
<dbReference type="EMBL" id="FN869859">
    <property type="protein sequence ID" value="CCC80789.1"/>
    <property type="molecule type" value="Genomic_DNA"/>
</dbReference>
<evidence type="ECO:0000313" key="3">
    <source>
        <dbReference type="EMBL" id="CCC80789.1"/>
    </source>
</evidence>
<dbReference type="PANTHER" id="PTHR10803:SF3">
    <property type="entry name" value="ATPASE GET3"/>
    <property type="match status" value="1"/>
</dbReference>
<dbReference type="EC" id="3.6.3.16" evidence="3"/>
<dbReference type="InterPro" id="IPR025723">
    <property type="entry name" value="ArsA/GET3_ATPase-like"/>
</dbReference>
<dbReference type="OrthoDB" id="46198at2157"/>
<dbReference type="Proteomes" id="UP000002654">
    <property type="component" value="Chromosome"/>
</dbReference>
<dbReference type="PATRIC" id="fig|768679.9.peg.117"/>
<dbReference type="KEGG" id="ttn:TTX_0113"/>
<evidence type="ECO:0000259" key="2">
    <source>
        <dbReference type="Pfam" id="PF02374"/>
    </source>
</evidence>
<dbReference type="InterPro" id="IPR027417">
    <property type="entry name" value="P-loop_NTPase"/>
</dbReference>
<organism evidence="3 4">
    <name type="scientific">Thermoproteus tenax (strain ATCC 35583 / DSM 2078 / JCM 9277 / NBRC 100435 / Kra 1)</name>
    <dbReference type="NCBI Taxonomy" id="768679"/>
    <lineage>
        <taxon>Archaea</taxon>
        <taxon>Thermoproteota</taxon>
        <taxon>Thermoprotei</taxon>
        <taxon>Thermoproteales</taxon>
        <taxon>Thermoproteaceae</taxon>
        <taxon>Thermoproteus</taxon>
    </lineage>
</organism>
<dbReference type="RefSeq" id="WP_014126047.1">
    <property type="nucleotide sequence ID" value="NC_016070.1"/>
</dbReference>
<comment type="similarity">
    <text evidence="1">Belongs to the arsA ATPase family.</text>
</comment>